<feature type="domain" description="Homeobox" evidence="7">
    <location>
        <begin position="1"/>
        <end position="52"/>
    </location>
</feature>
<feature type="region of interest" description="Disordered" evidence="6">
    <location>
        <begin position="103"/>
        <end position="125"/>
    </location>
</feature>
<dbReference type="GO" id="GO:0000981">
    <property type="term" value="F:DNA-binding transcription factor activity, RNA polymerase II-specific"/>
    <property type="evidence" value="ECO:0007669"/>
    <property type="project" value="TreeGrafter"/>
</dbReference>
<evidence type="ECO:0000256" key="4">
    <source>
        <dbReference type="ARBA" id="ARBA00023242"/>
    </source>
</evidence>
<dbReference type="Proteomes" id="UP000319801">
    <property type="component" value="Unassembled WGS sequence"/>
</dbReference>
<dbReference type="GO" id="GO:0005634">
    <property type="term" value="C:nucleus"/>
    <property type="evidence" value="ECO:0007669"/>
    <property type="project" value="UniProtKB-SubCell"/>
</dbReference>
<accession>A0A556UYZ5</accession>
<dbReference type="EMBL" id="VCAZ01000080">
    <property type="protein sequence ID" value="TSP90492.1"/>
    <property type="molecule type" value="Genomic_DNA"/>
</dbReference>
<dbReference type="GO" id="GO:0003677">
    <property type="term" value="F:DNA binding"/>
    <property type="evidence" value="ECO:0007669"/>
    <property type="project" value="UniProtKB-UniRule"/>
</dbReference>
<evidence type="ECO:0000259" key="7">
    <source>
        <dbReference type="PROSITE" id="PS50071"/>
    </source>
</evidence>
<sequence>MDRKSLNLLKDVFVQTRWPSPEEYSYLEAQTGLARTDIVRWFKDSRLALRSGTVQWKELFHKLSNNESNGRLSNVTLPSQERKTPTAECAKLSSQEIKEWFNNSLGQRGPEVGSNGGQIGSSGEKCRGWVEEAVGTKMASRELVADTD</sequence>
<keyword evidence="9" id="KW-1185">Reference proteome</keyword>
<dbReference type="PANTHER" id="PTHR15467:SF5">
    <property type="entry name" value="ZINC FINGERS AND HOMEOBOXES PROTEIN 2"/>
    <property type="match status" value="1"/>
</dbReference>
<dbReference type="CDD" id="cd00086">
    <property type="entry name" value="homeodomain"/>
    <property type="match status" value="1"/>
</dbReference>
<dbReference type="Gene3D" id="1.10.10.60">
    <property type="entry name" value="Homeodomain-like"/>
    <property type="match status" value="1"/>
</dbReference>
<comment type="caution">
    <text evidence="8">The sequence shown here is derived from an EMBL/GenBank/DDBJ whole genome shotgun (WGS) entry which is preliminary data.</text>
</comment>
<comment type="subcellular location">
    <subcellularLocation>
        <location evidence="1 5">Nucleus</location>
    </subcellularLocation>
</comment>
<protein>
    <submittedName>
        <fullName evidence="8">Zinc fingers and homeoboxes protein 2</fullName>
    </submittedName>
</protein>
<evidence type="ECO:0000256" key="3">
    <source>
        <dbReference type="ARBA" id="ARBA00023155"/>
    </source>
</evidence>
<reference evidence="8 9" key="1">
    <citation type="journal article" date="2019" name="Genome Biol. Evol.">
        <title>Whole-Genome Sequencing of the Giant Devil Catfish, Bagarius yarrelli.</title>
        <authorList>
            <person name="Jiang W."/>
            <person name="Lv Y."/>
            <person name="Cheng L."/>
            <person name="Yang K."/>
            <person name="Chao B."/>
            <person name="Wang X."/>
            <person name="Li Y."/>
            <person name="Pan X."/>
            <person name="You X."/>
            <person name="Zhang Y."/>
            <person name="Yang J."/>
            <person name="Li J."/>
            <person name="Zhang X."/>
            <person name="Liu S."/>
            <person name="Sun C."/>
            <person name="Yang J."/>
            <person name="Shi Q."/>
        </authorList>
    </citation>
    <scope>NUCLEOTIDE SEQUENCE [LARGE SCALE GENOMIC DNA]</scope>
    <source>
        <strain evidence="8">JWS20170419001</strain>
        <tissue evidence="8">Muscle</tissue>
    </source>
</reference>
<dbReference type="OrthoDB" id="8960717at2759"/>
<keyword evidence="3 5" id="KW-0371">Homeobox</keyword>
<keyword evidence="2 5" id="KW-0238">DNA-binding</keyword>
<dbReference type="SUPFAM" id="SSF46689">
    <property type="entry name" value="Homeodomain-like"/>
    <property type="match status" value="1"/>
</dbReference>
<dbReference type="PANTHER" id="PTHR15467">
    <property type="entry name" value="ZINC-FINGERS AND HOMEOBOXES RELATED"/>
    <property type="match status" value="1"/>
</dbReference>
<proteinExistence type="predicted"/>
<dbReference type="SMART" id="SM00389">
    <property type="entry name" value="HOX"/>
    <property type="match status" value="1"/>
</dbReference>
<evidence type="ECO:0000256" key="5">
    <source>
        <dbReference type="PROSITE-ProRule" id="PRU00108"/>
    </source>
</evidence>
<dbReference type="InterPro" id="IPR001356">
    <property type="entry name" value="HD"/>
</dbReference>
<evidence type="ECO:0000313" key="8">
    <source>
        <dbReference type="EMBL" id="TSP90492.1"/>
    </source>
</evidence>
<organism evidence="8 9">
    <name type="scientific">Bagarius yarrelli</name>
    <name type="common">Goonch</name>
    <name type="synonym">Bagrus yarrelli</name>
    <dbReference type="NCBI Taxonomy" id="175774"/>
    <lineage>
        <taxon>Eukaryota</taxon>
        <taxon>Metazoa</taxon>
        <taxon>Chordata</taxon>
        <taxon>Craniata</taxon>
        <taxon>Vertebrata</taxon>
        <taxon>Euteleostomi</taxon>
        <taxon>Actinopterygii</taxon>
        <taxon>Neopterygii</taxon>
        <taxon>Teleostei</taxon>
        <taxon>Ostariophysi</taxon>
        <taxon>Siluriformes</taxon>
        <taxon>Sisoridae</taxon>
        <taxon>Sisorinae</taxon>
        <taxon>Bagarius</taxon>
    </lineage>
</organism>
<evidence type="ECO:0000256" key="2">
    <source>
        <dbReference type="ARBA" id="ARBA00023125"/>
    </source>
</evidence>
<dbReference type="PROSITE" id="PS50071">
    <property type="entry name" value="HOMEOBOX_2"/>
    <property type="match status" value="1"/>
</dbReference>
<feature type="DNA-binding region" description="Homeobox" evidence="5">
    <location>
        <begin position="3"/>
        <end position="53"/>
    </location>
</feature>
<keyword evidence="4 5" id="KW-0539">Nucleus</keyword>
<dbReference type="AlphaFoldDB" id="A0A556UYZ5"/>
<gene>
    <name evidence="8" type="ORF">Baya_11044</name>
</gene>
<dbReference type="InterPro" id="IPR009057">
    <property type="entry name" value="Homeodomain-like_sf"/>
</dbReference>
<evidence type="ECO:0000256" key="1">
    <source>
        <dbReference type="ARBA" id="ARBA00004123"/>
    </source>
</evidence>
<evidence type="ECO:0000256" key="6">
    <source>
        <dbReference type="SAM" id="MobiDB-lite"/>
    </source>
</evidence>
<name>A0A556UYZ5_BAGYA</name>
<evidence type="ECO:0000313" key="9">
    <source>
        <dbReference type="Proteomes" id="UP000319801"/>
    </source>
</evidence>